<dbReference type="EMBL" id="JABFOF010000006">
    <property type="protein sequence ID" value="KAG2394809.1"/>
    <property type="molecule type" value="Genomic_DNA"/>
</dbReference>
<dbReference type="Proteomes" id="UP000743370">
    <property type="component" value="Unassembled WGS sequence"/>
</dbReference>
<feature type="region of interest" description="Disordered" evidence="1">
    <location>
        <begin position="158"/>
        <end position="190"/>
    </location>
</feature>
<gene>
    <name evidence="2" type="ORF">HKW66_Vig0078160</name>
</gene>
<feature type="region of interest" description="Disordered" evidence="1">
    <location>
        <begin position="238"/>
        <end position="259"/>
    </location>
</feature>
<comment type="caution">
    <text evidence="2">The sequence shown here is derived from an EMBL/GenBank/DDBJ whole genome shotgun (WGS) entry which is preliminary data.</text>
</comment>
<sequence>MPFTVLDNIDNLYQYNWAKAVHTFVVNSLGNASTMIRQRDIRDLGLSGNVAVLQAVERLGLADGAHHIICWEWILREEDRQNSIIRATLHLEERPIPEDDGHELGLSWEEVVMKKIEDNQRKMVAMNKDLITLATMVGVGKEETEQLSFFKEGGTCGVDVERDDGEGDDEKGNDGKTDDGHVDGDGGAHEEGQCFETVKYTDVGGCFEEQKEDVEDIMDVAPLVCTVARHHDNEDELAGWKKTDSGGTRDWSEEDALSL</sequence>
<evidence type="ECO:0000313" key="2">
    <source>
        <dbReference type="EMBL" id="KAG2394809.1"/>
    </source>
</evidence>
<proteinExistence type="predicted"/>
<accession>A0A8T0K6F5</accession>
<name>A0A8T0K6F5_PHAAN</name>
<organism evidence="2 3">
    <name type="scientific">Phaseolus angularis</name>
    <name type="common">Azuki bean</name>
    <name type="synonym">Vigna angularis</name>
    <dbReference type="NCBI Taxonomy" id="3914"/>
    <lineage>
        <taxon>Eukaryota</taxon>
        <taxon>Viridiplantae</taxon>
        <taxon>Streptophyta</taxon>
        <taxon>Embryophyta</taxon>
        <taxon>Tracheophyta</taxon>
        <taxon>Spermatophyta</taxon>
        <taxon>Magnoliopsida</taxon>
        <taxon>eudicotyledons</taxon>
        <taxon>Gunneridae</taxon>
        <taxon>Pentapetalae</taxon>
        <taxon>rosids</taxon>
        <taxon>fabids</taxon>
        <taxon>Fabales</taxon>
        <taxon>Fabaceae</taxon>
        <taxon>Papilionoideae</taxon>
        <taxon>50 kb inversion clade</taxon>
        <taxon>NPAAA clade</taxon>
        <taxon>indigoferoid/millettioid clade</taxon>
        <taxon>Phaseoleae</taxon>
        <taxon>Vigna</taxon>
    </lineage>
</organism>
<reference evidence="2 3" key="1">
    <citation type="submission" date="2020-05" db="EMBL/GenBank/DDBJ databases">
        <title>Vigna angularis (adzuki bean) Var. LongXiaoDou No. 4 denovo assembly.</title>
        <authorList>
            <person name="Xiang H."/>
        </authorList>
    </citation>
    <scope>NUCLEOTIDE SEQUENCE [LARGE SCALE GENOMIC DNA]</scope>
    <source>
        <tissue evidence="2">Leaf</tissue>
    </source>
</reference>
<protein>
    <recommendedName>
        <fullName evidence="4">Aminotransferase-like plant mobile domain-containing protein</fullName>
    </recommendedName>
</protein>
<feature type="compositionally biased region" description="Basic and acidic residues" evidence="1">
    <location>
        <begin position="170"/>
        <end position="190"/>
    </location>
</feature>
<evidence type="ECO:0000313" key="3">
    <source>
        <dbReference type="Proteomes" id="UP000743370"/>
    </source>
</evidence>
<dbReference type="AlphaFoldDB" id="A0A8T0K6F5"/>
<evidence type="ECO:0000256" key="1">
    <source>
        <dbReference type="SAM" id="MobiDB-lite"/>
    </source>
</evidence>
<evidence type="ECO:0008006" key="4">
    <source>
        <dbReference type="Google" id="ProtNLM"/>
    </source>
</evidence>